<dbReference type="CDD" id="cd02241">
    <property type="entry name" value="cupin_OxOx"/>
    <property type="match status" value="1"/>
</dbReference>
<feature type="binding site" evidence="8">
    <location>
        <position position="67"/>
    </location>
    <ligand>
        <name>Mn(2+)</name>
        <dbReference type="ChEBI" id="CHEBI:29035"/>
    </ligand>
</feature>
<dbReference type="PRINTS" id="PR00325">
    <property type="entry name" value="GERMIN"/>
</dbReference>
<dbReference type="Gene3D" id="2.60.120.10">
    <property type="entry name" value="Jelly Rolls"/>
    <property type="match status" value="1"/>
</dbReference>
<accession>A0ABC8SN88</accession>
<dbReference type="GO" id="GO:0048046">
    <property type="term" value="C:apoplast"/>
    <property type="evidence" value="ECO:0007669"/>
    <property type="project" value="UniProtKB-SubCell"/>
</dbReference>
<evidence type="ECO:0000313" key="11">
    <source>
        <dbReference type="EMBL" id="CAK9158654.1"/>
    </source>
</evidence>
<keyword evidence="5 7" id="KW-0479">Metal-binding</keyword>
<evidence type="ECO:0000256" key="5">
    <source>
        <dbReference type="ARBA" id="ARBA00022723"/>
    </source>
</evidence>
<evidence type="ECO:0000256" key="3">
    <source>
        <dbReference type="ARBA" id="ARBA00022523"/>
    </source>
</evidence>
<feature type="binding site" evidence="7">
    <location>
        <position position="28"/>
    </location>
    <ligand>
        <name>oxalate</name>
        <dbReference type="ChEBI" id="CHEBI:30623"/>
    </ligand>
</feature>
<dbReference type="EMBL" id="CAUOFW020003225">
    <property type="protein sequence ID" value="CAK9158654.1"/>
    <property type="molecule type" value="Genomic_DNA"/>
</dbReference>
<protein>
    <recommendedName>
        <fullName evidence="9">Germin-like protein</fullName>
    </recommendedName>
</protein>
<feature type="chain" id="PRO_5044531656" description="Germin-like protein" evidence="9">
    <location>
        <begin position="18"/>
        <end position="133"/>
    </location>
</feature>
<sequence>MVRVFLMLSFNTLLGLSIQLTLIPRSAEQLFVIDGSLQVGVVDTTNKLYTQTLQTGDMFVFPKGLVHFQYNADAQKPALAVSAFGSANAGTVSIPSSLFTNGIDDNVLAKSFKTEVATIQTLKAVLAPQALKG</sequence>
<comment type="similarity">
    <text evidence="2 9">Belongs to the germin family.</text>
</comment>
<evidence type="ECO:0000256" key="6">
    <source>
        <dbReference type="ARBA" id="ARBA00023211"/>
    </source>
</evidence>
<dbReference type="Pfam" id="PF00190">
    <property type="entry name" value="Cupin_1"/>
    <property type="match status" value="1"/>
</dbReference>
<evidence type="ECO:0000256" key="9">
    <source>
        <dbReference type="RuleBase" id="RU366015"/>
    </source>
</evidence>
<evidence type="ECO:0000256" key="2">
    <source>
        <dbReference type="ARBA" id="ARBA00007456"/>
    </source>
</evidence>
<gene>
    <name evidence="11" type="ORF">ILEXP_LOCUS27320</name>
</gene>
<proteinExistence type="inferred from homology"/>
<keyword evidence="9" id="KW-0732">Signal</keyword>
<evidence type="ECO:0000256" key="8">
    <source>
        <dbReference type="PIRSR" id="PIRSR601929-2"/>
    </source>
</evidence>
<organism evidence="11 12">
    <name type="scientific">Ilex paraguariensis</name>
    <name type="common">yerba mate</name>
    <dbReference type="NCBI Taxonomy" id="185542"/>
    <lineage>
        <taxon>Eukaryota</taxon>
        <taxon>Viridiplantae</taxon>
        <taxon>Streptophyta</taxon>
        <taxon>Embryophyta</taxon>
        <taxon>Tracheophyta</taxon>
        <taxon>Spermatophyta</taxon>
        <taxon>Magnoliopsida</taxon>
        <taxon>eudicotyledons</taxon>
        <taxon>Gunneridae</taxon>
        <taxon>Pentapetalae</taxon>
        <taxon>asterids</taxon>
        <taxon>campanulids</taxon>
        <taxon>Aquifoliales</taxon>
        <taxon>Aquifoliaceae</taxon>
        <taxon>Ilex</taxon>
    </lineage>
</organism>
<name>A0ABC8SN88_9AQUA</name>
<keyword evidence="3 9" id="KW-0052">Apoplast</keyword>
<evidence type="ECO:0000256" key="1">
    <source>
        <dbReference type="ARBA" id="ARBA00004271"/>
    </source>
</evidence>
<evidence type="ECO:0000313" key="12">
    <source>
        <dbReference type="Proteomes" id="UP001642360"/>
    </source>
</evidence>
<comment type="caution">
    <text evidence="11">The sequence shown here is derived from an EMBL/GenBank/DDBJ whole genome shotgun (WGS) entry which is preliminary data.</text>
</comment>
<dbReference type="InterPro" id="IPR006045">
    <property type="entry name" value="Cupin_1"/>
</dbReference>
<comment type="subcellular location">
    <subcellularLocation>
        <location evidence="1 9">Secreted</location>
        <location evidence="1 9">Extracellular space</location>
        <location evidence="1 9">Apoplast</location>
    </subcellularLocation>
</comment>
<evidence type="ECO:0000259" key="10">
    <source>
        <dbReference type="SMART" id="SM00835"/>
    </source>
</evidence>
<dbReference type="InterPro" id="IPR011051">
    <property type="entry name" value="RmlC_Cupin_sf"/>
</dbReference>
<dbReference type="GO" id="GO:0030145">
    <property type="term" value="F:manganese ion binding"/>
    <property type="evidence" value="ECO:0007669"/>
    <property type="project" value="UniProtKB-UniRule"/>
</dbReference>
<dbReference type="SMART" id="SM00835">
    <property type="entry name" value="Cupin_1"/>
    <property type="match status" value="1"/>
</dbReference>
<feature type="signal peptide" evidence="9">
    <location>
        <begin position="1"/>
        <end position="17"/>
    </location>
</feature>
<reference evidence="11 12" key="1">
    <citation type="submission" date="2024-02" db="EMBL/GenBank/DDBJ databases">
        <authorList>
            <person name="Vignale AGUSTIN F."/>
            <person name="Sosa J E."/>
            <person name="Modenutti C."/>
        </authorList>
    </citation>
    <scope>NUCLEOTIDE SEQUENCE [LARGE SCALE GENOMIC DNA]</scope>
</reference>
<dbReference type="InterPro" id="IPR001929">
    <property type="entry name" value="Germin"/>
</dbReference>
<dbReference type="SUPFAM" id="SSF51182">
    <property type="entry name" value="RmlC-like cupins"/>
    <property type="match status" value="1"/>
</dbReference>
<dbReference type="AlphaFoldDB" id="A0ABC8SN88"/>
<evidence type="ECO:0000256" key="7">
    <source>
        <dbReference type="PIRSR" id="PIRSR601929-1"/>
    </source>
</evidence>
<dbReference type="InterPro" id="IPR014710">
    <property type="entry name" value="RmlC-like_jellyroll"/>
</dbReference>
<dbReference type="PANTHER" id="PTHR31238">
    <property type="entry name" value="GERMIN-LIKE PROTEIN SUBFAMILY 3 MEMBER 3"/>
    <property type="match status" value="1"/>
</dbReference>
<feature type="binding site" evidence="8">
    <location>
        <position position="28"/>
    </location>
    <ligand>
        <name>Mn(2+)</name>
        <dbReference type="ChEBI" id="CHEBI:29035"/>
    </ligand>
</feature>
<keyword evidence="12" id="KW-1185">Reference proteome</keyword>
<feature type="domain" description="Cupin type-1" evidence="10">
    <location>
        <begin position="2"/>
        <end position="120"/>
    </location>
</feature>
<dbReference type="Proteomes" id="UP001642360">
    <property type="component" value="Unassembled WGS sequence"/>
</dbReference>
<keyword evidence="4 9" id="KW-0964">Secreted</keyword>
<evidence type="ECO:0000256" key="4">
    <source>
        <dbReference type="ARBA" id="ARBA00022525"/>
    </source>
</evidence>
<keyword evidence="6 7" id="KW-0464">Manganese</keyword>